<dbReference type="AlphaFoldDB" id="A0AAD7F912"/>
<dbReference type="EMBL" id="JARKIF010000061">
    <property type="protein sequence ID" value="KAJ7606212.1"/>
    <property type="molecule type" value="Genomic_DNA"/>
</dbReference>
<proteinExistence type="predicted"/>
<dbReference type="Proteomes" id="UP001221142">
    <property type="component" value="Unassembled WGS sequence"/>
</dbReference>
<evidence type="ECO:0000313" key="1">
    <source>
        <dbReference type="EMBL" id="KAJ7606212.1"/>
    </source>
</evidence>
<gene>
    <name evidence="1" type="ORF">FB45DRAFT_1041407</name>
</gene>
<accession>A0AAD7F912</accession>
<sequence>MLHRFFAAQAGFSGHLQLREKVPGDCRFDHGNRMGACERRASNPSYLCSTRHVRSALSVLSKYCYDDEVSVIEQGNDLHVFETEMLVELWSHTPSTARPSFPLQLAPVNPDEPLELRFVGCDTISVCVPPQSVPHVYPAPRIPVPLNTTTTASRACHRPLPALGLLSLARLPVSQRFRFALLDRHITPAAPPASIGTQVMPTSCPQRTGAGITRRGCLSLLAVLFWRGEAFGSEAPWRLHRSFRLAATCFWSAGECD</sequence>
<protein>
    <submittedName>
        <fullName evidence="1">Uncharacterized protein</fullName>
    </submittedName>
</protein>
<evidence type="ECO:0000313" key="2">
    <source>
        <dbReference type="Proteomes" id="UP001221142"/>
    </source>
</evidence>
<organism evidence="1 2">
    <name type="scientific">Roridomyces roridus</name>
    <dbReference type="NCBI Taxonomy" id="1738132"/>
    <lineage>
        <taxon>Eukaryota</taxon>
        <taxon>Fungi</taxon>
        <taxon>Dikarya</taxon>
        <taxon>Basidiomycota</taxon>
        <taxon>Agaricomycotina</taxon>
        <taxon>Agaricomycetes</taxon>
        <taxon>Agaricomycetidae</taxon>
        <taxon>Agaricales</taxon>
        <taxon>Marasmiineae</taxon>
        <taxon>Mycenaceae</taxon>
        <taxon>Roridomyces</taxon>
    </lineage>
</organism>
<comment type="caution">
    <text evidence="1">The sequence shown here is derived from an EMBL/GenBank/DDBJ whole genome shotgun (WGS) entry which is preliminary data.</text>
</comment>
<name>A0AAD7F912_9AGAR</name>
<keyword evidence="2" id="KW-1185">Reference proteome</keyword>
<reference evidence="1" key="1">
    <citation type="submission" date="2023-03" db="EMBL/GenBank/DDBJ databases">
        <title>Massive genome expansion in bonnet fungi (Mycena s.s.) driven by repeated elements and novel gene families across ecological guilds.</title>
        <authorList>
            <consortium name="Lawrence Berkeley National Laboratory"/>
            <person name="Harder C.B."/>
            <person name="Miyauchi S."/>
            <person name="Viragh M."/>
            <person name="Kuo A."/>
            <person name="Thoen E."/>
            <person name="Andreopoulos B."/>
            <person name="Lu D."/>
            <person name="Skrede I."/>
            <person name="Drula E."/>
            <person name="Henrissat B."/>
            <person name="Morin E."/>
            <person name="Kohler A."/>
            <person name="Barry K."/>
            <person name="LaButti K."/>
            <person name="Morin E."/>
            <person name="Salamov A."/>
            <person name="Lipzen A."/>
            <person name="Mereny Z."/>
            <person name="Hegedus B."/>
            <person name="Baldrian P."/>
            <person name="Stursova M."/>
            <person name="Weitz H."/>
            <person name="Taylor A."/>
            <person name="Grigoriev I.V."/>
            <person name="Nagy L.G."/>
            <person name="Martin F."/>
            <person name="Kauserud H."/>
        </authorList>
    </citation>
    <scope>NUCLEOTIDE SEQUENCE</scope>
    <source>
        <strain evidence="1">9284</strain>
    </source>
</reference>